<feature type="signal peptide" evidence="4">
    <location>
        <begin position="1"/>
        <end position="18"/>
    </location>
</feature>
<dbReference type="PANTHER" id="PTHR11069">
    <property type="entry name" value="GLUCOSYLCERAMIDASE"/>
    <property type="match status" value="1"/>
</dbReference>
<dbReference type="InterPro" id="IPR039514">
    <property type="entry name" value="6GAL-like"/>
</dbReference>
<dbReference type="InterPro" id="IPR033452">
    <property type="entry name" value="GH30_C"/>
</dbReference>
<gene>
    <name evidence="7" type="ORF">VP1G_06906</name>
</gene>
<dbReference type="STRING" id="694573.A0A194V743"/>
<reference evidence="8" key="1">
    <citation type="submission" date="2014-12" db="EMBL/GenBank/DDBJ databases">
        <title>Genome Sequence of Valsa Canker Pathogens Uncovers a Specific Adaption of Colonization on Woody Bark.</title>
        <authorList>
            <person name="Yin Z."/>
            <person name="Liu H."/>
            <person name="Gao X."/>
            <person name="Li Z."/>
            <person name="Song N."/>
            <person name="Ke X."/>
            <person name="Dai Q."/>
            <person name="Wu Y."/>
            <person name="Sun Y."/>
            <person name="Xu J.-R."/>
            <person name="Kang Z.K."/>
            <person name="Wang L."/>
            <person name="Huang L."/>
        </authorList>
    </citation>
    <scope>NUCLEOTIDE SEQUENCE [LARGE SCALE GENOMIC DNA]</scope>
    <source>
        <strain evidence="8">SXYL134</strain>
    </source>
</reference>
<feature type="domain" description="Endo-beta-1,6-galactanase-like" evidence="5">
    <location>
        <begin position="21"/>
        <end position="249"/>
    </location>
</feature>
<evidence type="ECO:0000256" key="4">
    <source>
        <dbReference type="SAM" id="SignalP"/>
    </source>
</evidence>
<evidence type="ECO:0000313" key="7">
    <source>
        <dbReference type="EMBL" id="KUI59666.1"/>
    </source>
</evidence>
<dbReference type="GO" id="GO:0016020">
    <property type="term" value="C:membrane"/>
    <property type="evidence" value="ECO:0007669"/>
    <property type="project" value="GOC"/>
</dbReference>
<name>A0A194V743_CYTMA</name>
<dbReference type="OrthoDB" id="2012278at2759"/>
<feature type="domain" description="Glycosyl hydrolase family 30 beta sandwich" evidence="6">
    <location>
        <begin position="378"/>
        <end position="464"/>
    </location>
</feature>
<dbReference type="Pfam" id="PF14587">
    <property type="entry name" value="Glyco_hydr_30_2"/>
    <property type="match status" value="1"/>
</dbReference>
<dbReference type="InterPro" id="IPR017853">
    <property type="entry name" value="GH"/>
</dbReference>
<keyword evidence="8" id="KW-1185">Reference proteome</keyword>
<dbReference type="GO" id="GO:0004348">
    <property type="term" value="F:glucosylceramidase activity"/>
    <property type="evidence" value="ECO:0007669"/>
    <property type="project" value="InterPro"/>
</dbReference>
<accession>A0A194V743</accession>
<evidence type="ECO:0000256" key="2">
    <source>
        <dbReference type="ARBA" id="ARBA00022729"/>
    </source>
</evidence>
<organism evidence="7 8">
    <name type="scientific">Cytospora mali</name>
    <name type="common">Apple Valsa canker fungus</name>
    <name type="synonym">Valsa mali</name>
    <dbReference type="NCBI Taxonomy" id="578113"/>
    <lineage>
        <taxon>Eukaryota</taxon>
        <taxon>Fungi</taxon>
        <taxon>Dikarya</taxon>
        <taxon>Ascomycota</taxon>
        <taxon>Pezizomycotina</taxon>
        <taxon>Sordariomycetes</taxon>
        <taxon>Sordariomycetidae</taxon>
        <taxon>Diaporthales</taxon>
        <taxon>Cytosporaceae</taxon>
        <taxon>Cytospora</taxon>
    </lineage>
</organism>
<dbReference type="Gene3D" id="2.60.40.1180">
    <property type="entry name" value="Golgi alpha-mannosidase II"/>
    <property type="match status" value="1"/>
</dbReference>
<dbReference type="SUPFAM" id="SSF51445">
    <property type="entry name" value="(Trans)glycosidases"/>
    <property type="match status" value="1"/>
</dbReference>
<dbReference type="EMBL" id="KN714734">
    <property type="protein sequence ID" value="KUI59666.1"/>
    <property type="molecule type" value="Genomic_DNA"/>
</dbReference>
<dbReference type="AlphaFoldDB" id="A0A194V743"/>
<dbReference type="GO" id="GO:0006680">
    <property type="term" value="P:glucosylceramide catabolic process"/>
    <property type="evidence" value="ECO:0007669"/>
    <property type="project" value="TreeGrafter"/>
</dbReference>
<feature type="chain" id="PRO_5008266260" evidence="4">
    <location>
        <begin position="19"/>
        <end position="534"/>
    </location>
</feature>
<dbReference type="PANTHER" id="PTHR11069:SF23">
    <property type="entry name" value="LYSOSOMAL ACID GLUCOSYLCERAMIDASE"/>
    <property type="match status" value="1"/>
</dbReference>
<dbReference type="Proteomes" id="UP000078576">
    <property type="component" value="Unassembled WGS sequence"/>
</dbReference>
<dbReference type="SUPFAM" id="SSF51011">
    <property type="entry name" value="Glycosyl hydrolase domain"/>
    <property type="match status" value="1"/>
</dbReference>
<evidence type="ECO:0000259" key="6">
    <source>
        <dbReference type="Pfam" id="PF17189"/>
    </source>
</evidence>
<sequence length="534" mass="57563">MGFVTMLTMAANLGVAIAQTAITVDLGTTYQTIDGFGFSQAFGRASEFQQLNSTTAQKEGLDLLFDTTVGAGMTIIRNRIGSGGSGDSIEPDSPGSPNATATYVWDDYDAGQVWLSQQAMSYGVETIYADAWSAPGFMKTNGEESDGGYLCGTTGHTCDSGDWRQAYANFLVKYVQLYKEAGITITHLGFLNEPDYSVGYSSMLITTSDPVEVTSFVPTLYNTLQSANLTSQVKIACCDTISWADAKTVTAALASADSITPYIGLLTSHMYGGDPTSLISTTLTDLPPVWMTEGADLDDAWCTTWYSSGGLCEGMTWANKIATGILSANLSAYIYWQGLEIDEPQASSYLVAVLDDATATPSGRLWAFAMWSRFIRPGAVRLGTTGTISSVQIGAFENTDGSVIVVFTNSGSSAQSAAVSFNGFTPSTASAWVTDNSTSVNSTSASLSGGVVTVSLPSYSVVTFDTDYFYFFQIEHLISSINADYSRFFENEHFIIQFDYDNIGGNELRELVRTVWRSHVDRVGMLFIRHLHKV</sequence>
<dbReference type="Gene3D" id="3.20.20.80">
    <property type="entry name" value="Glycosidases"/>
    <property type="match status" value="1"/>
</dbReference>
<keyword evidence="3" id="KW-0378">Hydrolase</keyword>
<evidence type="ECO:0000256" key="1">
    <source>
        <dbReference type="ARBA" id="ARBA00005382"/>
    </source>
</evidence>
<dbReference type="InterPro" id="IPR001139">
    <property type="entry name" value="Glyco_hydro_30"/>
</dbReference>
<dbReference type="Pfam" id="PF17189">
    <property type="entry name" value="Glyco_hydro_30C"/>
    <property type="match status" value="1"/>
</dbReference>
<dbReference type="InterPro" id="IPR013780">
    <property type="entry name" value="Glyco_hydro_b"/>
</dbReference>
<evidence type="ECO:0000256" key="3">
    <source>
        <dbReference type="ARBA" id="ARBA00022801"/>
    </source>
</evidence>
<evidence type="ECO:0000259" key="5">
    <source>
        <dbReference type="Pfam" id="PF14587"/>
    </source>
</evidence>
<comment type="similarity">
    <text evidence="1">Belongs to the glycosyl hydrolase 30 family.</text>
</comment>
<keyword evidence="2 4" id="KW-0732">Signal</keyword>
<protein>
    <submittedName>
        <fullName evidence="7">Glucuronoxylanase XynC</fullName>
    </submittedName>
</protein>
<proteinExistence type="inferred from homology"/>
<evidence type="ECO:0000313" key="8">
    <source>
        <dbReference type="Proteomes" id="UP000078576"/>
    </source>
</evidence>